<proteinExistence type="predicted"/>
<dbReference type="SUPFAM" id="SSF159270">
    <property type="entry name" value="YmcC-like"/>
    <property type="match status" value="1"/>
</dbReference>
<dbReference type="Pfam" id="PF11102">
    <property type="entry name" value="YjbF"/>
    <property type="match status" value="1"/>
</dbReference>
<reference evidence="1" key="1">
    <citation type="submission" date="2021-10" db="EMBL/GenBank/DDBJ databases">
        <title>Loktanella gaetbuli sp. nov., isolated from a tidal flat.</title>
        <authorList>
            <person name="Park S."/>
            <person name="Yoon J.-H."/>
        </authorList>
    </citation>
    <scope>NUCLEOTIDE SEQUENCE</scope>
    <source>
        <strain evidence="1">TSTF-M6</strain>
    </source>
</reference>
<gene>
    <name evidence="1" type="ORF">LGQ03_07530</name>
</gene>
<keyword evidence="2" id="KW-1185">Reference proteome</keyword>
<dbReference type="RefSeq" id="WP_226747912.1">
    <property type="nucleotide sequence ID" value="NZ_JAJATZ010000003.1"/>
</dbReference>
<evidence type="ECO:0000313" key="1">
    <source>
        <dbReference type="EMBL" id="MCB5199088.1"/>
    </source>
</evidence>
<dbReference type="Gene3D" id="2.40.360.10">
    <property type="entry name" value="YmcC-like"/>
    <property type="match status" value="1"/>
</dbReference>
<dbReference type="Proteomes" id="UP001138961">
    <property type="component" value="Unassembled WGS sequence"/>
</dbReference>
<sequence length="222" mass="23796">MTTVWQGIALGACILGMTACGPLNEGDQGAGAVRQALNYLPLPGQEPAAEAAPFVVTRAMVDQLPGDVMVVEAYEGTSRALMVPAAINLNRVTWISEDEASITTENGIVIATRGFPRDLMAASVIESRRALAAGGGNAVRTHETLSDLDQISTEVLQCSINSAGPETIQIVELDVFTQRYEEQCQNENLSFTNTYWLDGSGQIVRSRQAISPELGFLVLDRP</sequence>
<organism evidence="1 2">
    <name type="scientific">Loktanella gaetbuli</name>
    <dbReference type="NCBI Taxonomy" id="2881335"/>
    <lineage>
        <taxon>Bacteria</taxon>
        <taxon>Pseudomonadati</taxon>
        <taxon>Pseudomonadota</taxon>
        <taxon>Alphaproteobacteria</taxon>
        <taxon>Rhodobacterales</taxon>
        <taxon>Roseobacteraceae</taxon>
        <taxon>Loktanella</taxon>
    </lineage>
</organism>
<protein>
    <submittedName>
        <fullName evidence="1">YjbF family lipoprotein</fullName>
    </submittedName>
</protein>
<accession>A0ABS8BTM7</accession>
<evidence type="ECO:0000313" key="2">
    <source>
        <dbReference type="Proteomes" id="UP001138961"/>
    </source>
</evidence>
<dbReference type="EMBL" id="JAJATZ010000003">
    <property type="protein sequence ID" value="MCB5199088.1"/>
    <property type="molecule type" value="Genomic_DNA"/>
</dbReference>
<name>A0ABS8BTM7_9RHOB</name>
<keyword evidence="1" id="KW-0449">Lipoprotein</keyword>
<dbReference type="InterPro" id="IPR023373">
    <property type="entry name" value="YmcC_sf"/>
</dbReference>
<dbReference type="InterPro" id="IPR021308">
    <property type="entry name" value="GfcB"/>
</dbReference>
<comment type="caution">
    <text evidence="1">The sequence shown here is derived from an EMBL/GenBank/DDBJ whole genome shotgun (WGS) entry which is preliminary data.</text>
</comment>